<keyword evidence="3" id="KW-1185">Reference proteome</keyword>
<dbReference type="AlphaFoldDB" id="A0A1H9DZV4"/>
<evidence type="ECO:0000313" key="2">
    <source>
        <dbReference type="EMBL" id="SEQ18208.1"/>
    </source>
</evidence>
<feature type="region of interest" description="Disordered" evidence="1">
    <location>
        <begin position="293"/>
        <end position="317"/>
    </location>
</feature>
<evidence type="ECO:0000256" key="1">
    <source>
        <dbReference type="SAM" id="MobiDB-lite"/>
    </source>
</evidence>
<gene>
    <name evidence="2" type="ORF">SAMN04488038_104204</name>
</gene>
<dbReference type="OrthoDB" id="8586582at2"/>
<dbReference type="RefSeq" id="WP_028006852.1">
    <property type="nucleotide sequence ID" value="NZ_FOFS01000004.1"/>
</dbReference>
<organism evidence="2 3">
    <name type="scientific">Solimonas aquatica</name>
    <dbReference type="NCBI Taxonomy" id="489703"/>
    <lineage>
        <taxon>Bacteria</taxon>
        <taxon>Pseudomonadati</taxon>
        <taxon>Pseudomonadota</taxon>
        <taxon>Gammaproteobacteria</taxon>
        <taxon>Nevskiales</taxon>
        <taxon>Nevskiaceae</taxon>
        <taxon>Solimonas</taxon>
    </lineage>
</organism>
<sequence>MKAIATDADFLIPQHRAAAMSYLQTLAATGYHYWNTGSVHYEKAAGFLAKMRALYPIDLSPGQRAVAQAKGRANAYLVMFPDGSKTGYIQWFLVATRGRHAVDPLTGELLTDQPFADLIHQREKMKDGHRIPLTWLGHYRLVQHQPVRDPRKKKSQKRVWTWRLTVETYRQWQLRLEQAARIGNTALRKEIEPLLRSPMFSGVRDDIAQLAALAEAAFRKQHKSAAYVSPLPAMLPYMPRVTVYRDGTLFSLVEQLRQQDADDKARAMAASRALLAGAEPRMQFTQSMFMEISNGSSEEEGGSGAVQGHAAGRSGSA</sequence>
<proteinExistence type="predicted"/>
<dbReference type="STRING" id="489703.SAMN04488038_104204"/>
<dbReference type="Proteomes" id="UP000199233">
    <property type="component" value="Unassembled WGS sequence"/>
</dbReference>
<protein>
    <submittedName>
        <fullName evidence="2">Uncharacterized protein</fullName>
    </submittedName>
</protein>
<name>A0A1H9DZV4_9GAMM</name>
<accession>A0A1H9DZV4</accession>
<reference evidence="2 3" key="1">
    <citation type="submission" date="2016-10" db="EMBL/GenBank/DDBJ databases">
        <authorList>
            <person name="de Groot N.N."/>
        </authorList>
    </citation>
    <scope>NUCLEOTIDE SEQUENCE [LARGE SCALE GENOMIC DNA]</scope>
    <source>
        <strain evidence="2 3">DSM 25927</strain>
    </source>
</reference>
<evidence type="ECO:0000313" key="3">
    <source>
        <dbReference type="Proteomes" id="UP000199233"/>
    </source>
</evidence>
<dbReference type="EMBL" id="FOFS01000004">
    <property type="protein sequence ID" value="SEQ18208.1"/>
    <property type="molecule type" value="Genomic_DNA"/>
</dbReference>